<keyword evidence="4" id="KW-1185">Reference proteome</keyword>
<dbReference type="GO" id="GO:0046677">
    <property type="term" value="P:response to antibiotic"/>
    <property type="evidence" value="ECO:0007669"/>
    <property type="project" value="InterPro"/>
</dbReference>
<dbReference type="InParanoid" id="A0A545AWW1"/>
<dbReference type="RefSeq" id="WP_142703989.1">
    <property type="nucleotide sequence ID" value="NZ_VIRS01000004.1"/>
</dbReference>
<protein>
    <recommendedName>
        <fullName evidence="5">Serine hydrolase</fullName>
    </recommendedName>
</protein>
<evidence type="ECO:0008006" key="5">
    <source>
        <dbReference type="Google" id="ProtNLM"/>
    </source>
</evidence>
<comment type="caution">
    <text evidence="3">The sequence shown here is derived from an EMBL/GenBank/DDBJ whole genome shotgun (WGS) entry which is preliminary data.</text>
</comment>
<accession>A0A545AWW1</accession>
<dbReference type="EMBL" id="VIRS01000004">
    <property type="protein sequence ID" value="TQS45761.1"/>
    <property type="molecule type" value="Genomic_DNA"/>
</dbReference>
<feature type="region of interest" description="Disordered" evidence="1">
    <location>
        <begin position="26"/>
        <end position="57"/>
    </location>
</feature>
<keyword evidence="2" id="KW-0732">Signal</keyword>
<dbReference type="Gene3D" id="3.40.710.10">
    <property type="entry name" value="DD-peptidase/beta-lactamase superfamily"/>
    <property type="match status" value="1"/>
</dbReference>
<sequence>MRKRLALAVLAAVALTLPAACSSGSADEPAAATSAPAVSTAPAPSAGGSASPSGCGDTTGWGCTWSPRLAAAAQIADNAPGRLGVVVLDRQTGKRWQTGDTANLYWTGSTIKLGLVATALEQSRTGVRELSDTDTDRIGDILSYSSDDAADALWREYGRAALLSRFKSRYGMTHATYVSGFDQYWGFVKCTPGDLVRMMDYILEKLGPADKDLVVTGMRQTDEIQHWGVWSAGESVDPGNKNGWSIEKDDGQDHWLTSSVGFAGDDERYVIAEMYSMPPGQDSLELGAHTLSNISAALFGQATPAPAVIKAS</sequence>
<dbReference type="SUPFAM" id="SSF56601">
    <property type="entry name" value="beta-lactamase/transpeptidase-like"/>
    <property type="match status" value="1"/>
</dbReference>
<feature type="chain" id="PRO_5022232962" description="Serine hydrolase" evidence="2">
    <location>
        <begin position="27"/>
        <end position="312"/>
    </location>
</feature>
<dbReference type="GO" id="GO:0008800">
    <property type="term" value="F:beta-lactamase activity"/>
    <property type="evidence" value="ECO:0007669"/>
    <property type="project" value="InterPro"/>
</dbReference>
<dbReference type="GO" id="GO:0030655">
    <property type="term" value="P:beta-lactam antibiotic catabolic process"/>
    <property type="evidence" value="ECO:0007669"/>
    <property type="project" value="InterPro"/>
</dbReference>
<reference evidence="3 4" key="1">
    <citation type="submission" date="2019-07" db="EMBL/GenBank/DDBJ databases">
        <title>Cryptosporangium phraense sp. nov., isolated from plant litter.</title>
        <authorList>
            <person name="Suriyachadkun C."/>
        </authorList>
    </citation>
    <scope>NUCLEOTIDE SEQUENCE [LARGE SCALE GENOMIC DNA]</scope>
    <source>
        <strain evidence="3 4">A-T 5661</strain>
    </source>
</reference>
<evidence type="ECO:0000256" key="2">
    <source>
        <dbReference type="SAM" id="SignalP"/>
    </source>
</evidence>
<dbReference type="Proteomes" id="UP000317982">
    <property type="component" value="Unassembled WGS sequence"/>
</dbReference>
<dbReference type="PANTHER" id="PTHR35333:SF3">
    <property type="entry name" value="BETA-LACTAMASE-TYPE TRANSPEPTIDASE FOLD CONTAINING PROTEIN"/>
    <property type="match status" value="1"/>
</dbReference>
<name>A0A545AWW1_9ACTN</name>
<dbReference type="InterPro" id="IPR012338">
    <property type="entry name" value="Beta-lactam/transpept-like"/>
</dbReference>
<evidence type="ECO:0000313" key="3">
    <source>
        <dbReference type="EMBL" id="TQS45761.1"/>
    </source>
</evidence>
<dbReference type="PANTHER" id="PTHR35333">
    <property type="entry name" value="BETA-LACTAMASE"/>
    <property type="match status" value="1"/>
</dbReference>
<dbReference type="AlphaFoldDB" id="A0A545AWW1"/>
<feature type="signal peptide" evidence="2">
    <location>
        <begin position="1"/>
        <end position="26"/>
    </location>
</feature>
<evidence type="ECO:0000313" key="4">
    <source>
        <dbReference type="Proteomes" id="UP000317982"/>
    </source>
</evidence>
<evidence type="ECO:0000256" key="1">
    <source>
        <dbReference type="SAM" id="MobiDB-lite"/>
    </source>
</evidence>
<dbReference type="OrthoDB" id="4561768at2"/>
<organism evidence="3 4">
    <name type="scientific">Cryptosporangium phraense</name>
    <dbReference type="NCBI Taxonomy" id="2593070"/>
    <lineage>
        <taxon>Bacteria</taxon>
        <taxon>Bacillati</taxon>
        <taxon>Actinomycetota</taxon>
        <taxon>Actinomycetes</taxon>
        <taxon>Cryptosporangiales</taxon>
        <taxon>Cryptosporangiaceae</taxon>
        <taxon>Cryptosporangium</taxon>
    </lineage>
</organism>
<dbReference type="InterPro" id="IPR000871">
    <property type="entry name" value="Beta-lactam_class-A"/>
</dbReference>
<proteinExistence type="predicted"/>
<gene>
    <name evidence="3" type="ORF">FL583_08625</name>
</gene>